<feature type="domain" description="AN1-type" evidence="6">
    <location>
        <begin position="1"/>
        <end position="49"/>
    </location>
</feature>
<dbReference type="PROSITE" id="PS51039">
    <property type="entry name" value="ZF_AN1"/>
    <property type="match status" value="2"/>
</dbReference>
<sequence length="452" mass="50700">MDIGAHCSMPACNQQDFLPFTCDCCSGVFCLEHRTYDTHECRQAGSHDRRVVQCPVCKQLIRWTAAQDVNAVWEDHVRVGSCTREKYYRQQQLKQKKPKKKRCAANGCRELLLASNQFHCNKCAQDVCLKHRFEADHDCESKNQAQRQQWLGGLTSRPSSSAKPKNFQQNAQSVAGLVVKSTKSAVSSVVQTVKAAGNASNASADVCPMCQQRFAYVSQLIAHINRAHPDTAVPRRLSASTVPRHTDQVGPSGHEVCPQCRAIFSTVTALIQHAETAHTEAVTTEQNVRDQDKCCMIRRHLAIRFGPLLPGQVYRFGSDSATFLTRLKKQNGHLAQVKIDEVLRFVRHVRTEVASYDTVPCGVVLLVELFLDKSSNVFFNVVHLERLTRTVHSILLHIFLHVCILDYGLALRHSALPLASELRLKSSIRVAVLILLLHPMSALEWSIRVRKP</sequence>
<dbReference type="OrthoDB" id="431929at2759"/>
<evidence type="ECO:0000256" key="5">
    <source>
        <dbReference type="PROSITE-ProRule" id="PRU00449"/>
    </source>
</evidence>
<keyword evidence="3 5" id="KW-0863">Zinc-finger</keyword>
<evidence type="ECO:0000256" key="1">
    <source>
        <dbReference type="ARBA" id="ARBA00022723"/>
    </source>
</evidence>
<dbReference type="Pfam" id="PF25403">
    <property type="entry name" value="zf-C2H2_ZFAND2"/>
    <property type="match status" value="1"/>
</dbReference>
<organism evidence="7 8">
    <name type="scientific">Bremia lactucae</name>
    <name type="common">Lettuce downy mildew</name>
    <dbReference type="NCBI Taxonomy" id="4779"/>
    <lineage>
        <taxon>Eukaryota</taxon>
        <taxon>Sar</taxon>
        <taxon>Stramenopiles</taxon>
        <taxon>Oomycota</taxon>
        <taxon>Peronosporomycetes</taxon>
        <taxon>Peronosporales</taxon>
        <taxon>Peronosporaceae</taxon>
        <taxon>Bremia</taxon>
    </lineage>
</organism>
<name>A0A976ICS0_BRELC</name>
<dbReference type="PANTHER" id="PTHR14677:SF20">
    <property type="entry name" value="ZINC FINGER AN1-TYPE CONTAINING 2A-RELATED"/>
    <property type="match status" value="1"/>
</dbReference>
<protein>
    <recommendedName>
        <fullName evidence="6">AN1-type domain-containing protein</fullName>
    </recommendedName>
</protein>
<dbReference type="KEGG" id="blac:94351038"/>
<keyword evidence="4" id="KW-0862">Zinc</keyword>
<dbReference type="InterPro" id="IPR035896">
    <property type="entry name" value="AN1-like_Znf"/>
</dbReference>
<dbReference type="InterPro" id="IPR013087">
    <property type="entry name" value="Znf_C2H2_type"/>
</dbReference>
<proteinExistence type="predicted"/>
<feature type="domain" description="AN1-type" evidence="6">
    <location>
        <begin position="97"/>
        <end position="147"/>
    </location>
</feature>
<dbReference type="GO" id="GO:0008270">
    <property type="term" value="F:zinc ion binding"/>
    <property type="evidence" value="ECO:0007669"/>
    <property type="project" value="UniProtKB-KW"/>
</dbReference>
<evidence type="ECO:0000313" key="7">
    <source>
        <dbReference type="EMBL" id="TDH66931.1"/>
    </source>
</evidence>
<dbReference type="Proteomes" id="UP000294530">
    <property type="component" value="Unassembled WGS sequence"/>
</dbReference>
<evidence type="ECO:0000256" key="3">
    <source>
        <dbReference type="ARBA" id="ARBA00022771"/>
    </source>
</evidence>
<gene>
    <name evidence="7" type="ORF">CCR75_007306</name>
</gene>
<reference evidence="7 8" key="1">
    <citation type="journal article" date="2021" name="Genome Biol.">
        <title>AFLAP: assembly-free linkage analysis pipeline using k-mers from genome sequencing data.</title>
        <authorList>
            <person name="Fletcher K."/>
            <person name="Zhang L."/>
            <person name="Gil J."/>
            <person name="Han R."/>
            <person name="Cavanaugh K."/>
            <person name="Michelmore R."/>
        </authorList>
    </citation>
    <scope>NUCLEOTIDE SEQUENCE [LARGE SCALE GENOMIC DNA]</scope>
    <source>
        <strain evidence="7 8">SF5</strain>
    </source>
</reference>
<dbReference type="SMART" id="SM00355">
    <property type="entry name" value="ZnF_C2H2"/>
    <property type="match status" value="2"/>
</dbReference>
<accession>A0A976ICS0</accession>
<keyword evidence="2" id="KW-0677">Repeat</keyword>
<dbReference type="SUPFAM" id="SSF118310">
    <property type="entry name" value="AN1-like Zinc finger"/>
    <property type="match status" value="2"/>
</dbReference>
<dbReference type="PANTHER" id="PTHR14677">
    <property type="entry name" value="ARSENITE INDUCUBLE RNA ASSOCIATED PROTEIN AIP-1-RELATED"/>
    <property type="match status" value="1"/>
</dbReference>
<dbReference type="Pfam" id="PF01428">
    <property type="entry name" value="zf-AN1"/>
    <property type="match status" value="2"/>
</dbReference>
<dbReference type="PROSITE" id="PS00028">
    <property type="entry name" value="ZINC_FINGER_C2H2_1"/>
    <property type="match status" value="2"/>
</dbReference>
<evidence type="ECO:0000313" key="8">
    <source>
        <dbReference type="Proteomes" id="UP000294530"/>
    </source>
</evidence>
<dbReference type="Gene3D" id="3.30.160.60">
    <property type="entry name" value="Classic Zinc Finger"/>
    <property type="match status" value="1"/>
</dbReference>
<dbReference type="RefSeq" id="XP_067816430.1">
    <property type="nucleotide sequence ID" value="XM_067965367.1"/>
</dbReference>
<dbReference type="InterPro" id="IPR057357">
    <property type="entry name" value="Znf-C2H2_ZFAND2A/B"/>
</dbReference>
<evidence type="ECO:0000256" key="4">
    <source>
        <dbReference type="ARBA" id="ARBA00022833"/>
    </source>
</evidence>
<dbReference type="SMART" id="SM00154">
    <property type="entry name" value="ZnF_AN1"/>
    <property type="match status" value="2"/>
</dbReference>
<dbReference type="Gene3D" id="4.10.1110.10">
    <property type="entry name" value="AN1-like Zinc finger"/>
    <property type="match status" value="2"/>
</dbReference>
<dbReference type="InterPro" id="IPR000058">
    <property type="entry name" value="Znf_AN1"/>
</dbReference>
<dbReference type="AlphaFoldDB" id="A0A976ICS0"/>
<dbReference type="GeneID" id="94351038"/>
<keyword evidence="1" id="KW-0479">Metal-binding</keyword>
<evidence type="ECO:0000256" key="2">
    <source>
        <dbReference type="ARBA" id="ARBA00022737"/>
    </source>
</evidence>
<keyword evidence="8" id="KW-1185">Reference proteome</keyword>
<dbReference type="EMBL" id="SHOA02000006">
    <property type="protein sequence ID" value="TDH66931.1"/>
    <property type="molecule type" value="Genomic_DNA"/>
</dbReference>
<evidence type="ECO:0000259" key="6">
    <source>
        <dbReference type="PROSITE" id="PS51039"/>
    </source>
</evidence>
<dbReference type="GO" id="GO:0005737">
    <property type="term" value="C:cytoplasm"/>
    <property type="evidence" value="ECO:0007669"/>
    <property type="project" value="TreeGrafter"/>
</dbReference>
<comment type="caution">
    <text evidence="7">The sequence shown here is derived from an EMBL/GenBank/DDBJ whole genome shotgun (WGS) entry which is preliminary data.</text>
</comment>